<reference evidence="2 3" key="1">
    <citation type="submission" date="2011-02" db="EMBL/GenBank/DDBJ databases">
        <title>The Genome Sequence of Sphaeroforma arctica JP610.</title>
        <authorList>
            <consortium name="The Broad Institute Genome Sequencing Platform"/>
            <person name="Russ C."/>
            <person name="Cuomo C."/>
            <person name="Young S.K."/>
            <person name="Zeng Q."/>
            <person name="Gargeya S."/>
            <person name="Alvarado L."/>
            <person name="Berlin A."/>
            <person name="Chapman S.B."/>
            <person name="Chen Z."/>
            <person name="Freedman E."/>
            <person name="Gellesch M."/>
            <person name="Goldberg J."/>
            <person name="Griggs A."/>
            <person name="Gujja S."/>
            <person name="Heilman E."/>
            <person name="Heiman D."/>
            <person name="Howarth C."/>
            <person name="Mehta T."/>
            <person name="Neiman D."/>
            <person name="Pearson M."/>
            <person name="Roberts A."/>
            <person name="Saif S."/>
            <person name="Shea T."/>
            <person name="Shenoy N."/>
            <person name="Sisk P."/>
            <person name="Stolte C."/>
            <person name="Sykes S."/>
            <person name="White J."/>
            <person name="Yandava C."/>
            <person name="Burger G."/>
            <person name="Gray M.W."/>
            <person name="Holland P.W.H."/>
            <person name="King N."/>
            <person name="Lang F.B.F."/>
            <person name="Roger A.J."/>
            <person name="Ruiz-Trillo I."/>
            <person name="Haas B."/>
            <person name="Nusbaum C."/>
            <person name="Birren B."/>
        </authorList>
    </citation>
    <scope>NUCLEOTIDE SEQUENCE [LARGE SCALE GENOMIC DNA]</scope>
    <source>
        <strain evidence="2 3">JP610</strain>
    </source>
</reference>
<dbReference type="Proteomes" id="UP000054560">
    <property type="component" value="Unassembled WGS sequence"/>
</dbReference>
<evidence type="ECO:0000313" key="3">
    <source>
        <dbReference type="Proteomes" id="UP000054560"/>
    </source>
</evidence>
<dbReference type="GeneID" id="25913911"/>
<proteinExistence type="predicted"/>
<dbReference type="Gene3D" id="2.60.40.150">
    <property type="entry name" value="C2 domain"/>
    <property type="match status" value="1"/>
</dbReference>
<dbReference type="RefSeq" id="XP_014147937.1">
    <property type="nucleotide sequence ID" value="XM_014292462.1"/>
</dbReference>
<dbReference type="AlphaFoldDB" id="A0A0L0FBA0"/>
<dbReference type="InterPro" id="IPR035892">
    <property type="entry name" value="C2_domain_sf"/>
</dbReference>
<organism evidence="2 3">
    <name type="scientific">Sphaeroforma arctica JP610</name>
    <dbReference type="NCBI Taxonomy" id="667725"/>
    <lineage>
        <taxon>Eukaryota</taxon>
        <taxon>Ichthyosporea</taxon>
        <taxon>Ichthyophonida</taxon>
        <taxon>Sphaeroforma</taxon>
    </lineage>
</organism>
<sequence>MSTQDFHNAAIPNQTTVKDIKVTDASQEEDQIAVTHNLSVLISQAAFLRGPKQDHKYPQSHYYVKMTCDEQVRTSRTICNDPKPMWGARFDVVLKEQLPEYFTLEFYDSNSPGGKTELVNSLEYKVTEDDYIHNHEANVWKNLDKGGSVQISVFAYKEENVPSEMVRKRGEVTNAKGLMSITVGKISEITIHTSKLKRPVNWVKRHLRSGDSASKDGHYCFLVLELGETAFKTQRVPIDNPVF</sequence>
<protein>
    <recommendedName>
        <fullName evidence="1">C2 domain-containing protein</fullName>
    </recommendedName>
</protein>
<name>A0A0L0FBA0_9EUKA</name>
<feature type="non-terminal residue" evidence="2">
    <location>
        <position position="243"/>
    </location>
</feature>
<evidence type="ECO:0000313" key="2">
    <source>
        <dbReference type="EMBL" id="KNC74035.1"/>
    </source>
</evidence>
<dbReference type="SUPFAM" id="SSF49562">
    <property type="entry name" value="C2 domain (Calcium/lipid-binding domain, CaLB)"/>
    <property type="match status" value="1"/>
</dbReference>
<dbReference type="PROSITE" id="PS50004">
    <property type="entry name" value="C2"/>
    <property type="match status" value="1"/>
</dbReference>
<dbReference type="InterPro" id="IPR000008">
    <property type="entry name" value="C2_dom"/>
</dbReference>
<accession>A0A0L0FBA0</accession>
<dbReference type="EMBL" id="KQ244844">
    <property type="protein sequence ID" value="KNC74035.1"/>
    <property type="molecule type" value="Genomic_DNA"/>
</dbReference>
<gene>
    <name evidence="2" type="ORF">SARC_13407</name>
</gene>
<keyword evidence="3" id="KW-1185">Reference proteome</keyword>
<feature type="domain" description="C2" evidence="1">
    <location>
        <begin position="19"/>
        <end position="141"/>
    </location>
</feature>
<evidence type="ECO:0000259" key="1">
    <source>
        <dbReference type="PROSITE" id="PS50004"/>
    </source>
</evidence>
<dbReference type="Pfam" id="PF00168">
    <property type="entry name" value="C2"/>
    <property type="match status" value="1"/>
</dbReference>